<keyword evidence="2" id="KW-1185">Reference proteome</keyword>
<dbReference type="CDD" id="cd07067">
    <property type="entry name" value="HP_PGM_like"/>
    <property type="match status" value="1"/>
</dbReference>
<dbReference type="Gene3D" id="3.40.50.1240">
    <property type="entry name" value="Phosphoglycerate mutase-like"/>
    <property type="match status" value="1"/>
</dbReference>
<dbReference type="InterPro" id="IPR013078">
    <property type="entry name" value="His_Pase_superF_clade-1"/>
</dbReference>
<dbReference type="EMBL" id="CP032514">
    <property type="protein sequence ID" value="AYD89713.1"/>
    <property type="molecule type" value="Genomic_DNA"/>
</dbReference>
<sequence length="245" mass="25760">MAKIHLVRHGRTVLNEQRRTQGACDSPLTRQGRAGAVMCRDYLAGTSLTAAYTSPQGRAMETSEILLQAHPGLVATRLSGLREYNYGHYDGGPDAQMHAALPVDRHLPGVLAGTHPGAPGGIHARDYLADMDGALARILSDLQAQAAVAGADPEVLVVSHGMTITILALRWLGTQAVQALVARPLANCSVTTVKVDPGAPDGAPELLAWGEDPGRQGVTFQVGDMSEFLDAVVPAPLDLSRPEGL</sequence>
<dbReference type="InterPro" id="IPR029033">
    <property type="entry name" value="His_PPase_superfam"/>
</dbReference>
<name>A0ABN5PMZ5_9ACTO</name>
<evidence type="ECO:0000313" key="2">
    <source>
        <dbReference type="Proteomes" id="UP000273001"/>
    </source>
</evidence>
<reference evidence="1 2" key="1">
    <citation type="submission" date="2018-09" db="EMBL/GenBank/DDBJ databases">
        <authorList>
            <person name="Li J."/>
        </authorList>
    </citation>
    <scope>NUCLEOTIDE SEQUENCE [LARGE SCALE GENOMIC DNA]</scope>
    <source>
        <strain evidence="1 2">2129</strain>
    </source>
</reference>
<dbReference type="PANTHER" id="PTHR48100">
    <property type="entry name" value="BROAD-SPECIFICITY PHOSPHATASE YOR283W-RELATED"/>
    <property type="match status" value="1"/>
</dbReference>
<dbReference type="SMART" id="SM00855">
    <property type="entry name" value="PGAM"/>
    <property type="match status" value="1"/>
</dbReference>
<protein>
    <submittedName>
        <fullName evidence="1">Histidine phosphatase family protein</fullName>
    </submittedName>
</protein>
<proteinExistence type="predicted"/>
<dbReference type="RefSeq" id="WP_119834959.1">
    <property type="nucleotide sequence ID" value="NZ_CP032514.1"/>
</dbReference>
<dbReference type="Pfam" id="PF00300">
    <property type="entry name" value="His_Phos_1"/>
    <property type="match status" value="1"/>
</dbReference>
<dbReference type="SUPFAM" id="SSF53254">
    <property type="entry name" value="Phosphoglycerate mutase-like"/>
    <property type="match status" value="1"/>
</dbReference>
<organism evidence="1 2">
    <name type="scientific">Actinomyces lilanjuaniae</name>
    <dbReference type="NCBI Taxonomy" id="2321394"/>
    <lineage>
        <taxon>Bacteria</taxon>
        <taxon>Bacillati</taxon>
        <taxon>Actinomycetota</taxon>
        <taxon>Actinomycetes</taxon>
        <taxon>Actinomycetales</taxon>
        <taxon>Actinomycetaceae</taxon>
        <taxon>Actinomyces</taxon>
    </lineage>
</organism>
<dbReference type="InterPro" id="IPR050275">
    <property type="entry name" value="PGM_Phosphatase"/>
</dbReference>
<evidence type="ECO:0000313" key="1">
    <source>
        <dbReference type="EMBL" id="AYD89713.1"/>
    </source>
</evidence>
<dbReference type="Proteomes" id="UP000273001">
    <property type="component" value="Chromosome"/>
</dbReference>
<accession>A0ABN5PMZ5</accession>
<dbReference type="PANTHER" id="PTHR48100:SF1">
    <property type="entry name" value="HISTIDINE PHOSPHATASE FAMILY PROTEIN-RELATED"/>
    <property type="match status" value="1"/>
</dbReference>
<gene>
    <name evidence="1" type="ORF">D5R93_05995</name>
</gene>